<keyword evidence="3" id="KW-1185">Reference proteome</keyword>
<reference evidence="3" key="1">
    <citation type="journal article" date="2019" name="Int. J. Syst. Evol. Microbiol.">
        <title>The Global Catalogue of Microorganisms (GCM) 10K type strain sequencing project: providing services to taxonomists for standard genome sequencing and annotation.</title>
        <authorList>
            <consortium name="The Broad Institute Genomics Platform"/>
            <consortium name="The Broad Institute Genome Sequencing Center for Infectious Disease"/>
            <person name="Wu L."/>
            <person name="Ma J."/>
        </authorList>
    </citation>
    <scope>NUCLEOTIDE SEQUENCE [LARGE SCALE GENOMIC DNA]</scope>
    <source>
        <strain evidence="3">CCUG 62114</strain>
    </source>
</reference>
<evidence type="ECO:0000313" key="2">
    <source>
        <dbReference type="EMBL" id="MFD0963541.1"/>
    </source>
</evidence>
<proteinExistence type="predicted"/>
<protein>
    <recommendedName>
        <fullName evidence="4">GLUG domain-containing protein</fullName>
    </recommendedName>
</protein>
<dbReference type="RefSeq" id="WP_377714360.1">
    <property type="nucleotide sequence ID" value="NZ_JBHTJM010000006.1"/>
</dbReference>
<evidence type="ECO:0000313" key="3">
    <source>
        <dbReference type="Proteomes" id="UP001596997"/>
    </source>
</evidence>
<feature type="signal peptide" evidence="1">
    <location>
        <begin position="1"/>
        <end position="22"/>
    </location>
</feature>
<gene>
    <name evidence="2" type="ORF">ACFQ1O_05965</name>
</gene>
<dbReference type="EMBL" id="JBHTJM010000006">
    <property type="protein sequence ID" value="MFD0963541.1"/>
    <property type="molecule type" value="Genomic_DNA"/>
</dbReference>
<feature type="chain" id="PRO_5045379073" description="GLUG domain-containing protein" evidence="1">
    <location>
        <begin position="23"/>
        <end position="774"/>
    </location>
</feature>
<accession>A0ABW3I116</accession>
<organism evidence="2 3">
    <name type="scientific">Pseudofulvibacter geojedonensis</name>
    <dbReference type="NCBI Taxonomy" id="1123758"/>
    <lineage>
        <taxon>Bacteria</taxon>
        <taxon>Pseudomonadati</taxon>
        <taxon>Bacteroidota</taxon>
        <taxon>Flavobacteriia</taxon>
        <taxon>Flavobacteriales</taxon>
        <taxon>Flavobacteriaceae</taxon>
        <taxon>Pseudofulvibacter</taxon>
    </lineage>
</organism>
<name>A0ABW3I116_9FLAO</name>
<evidence type="ECO:0008006" key="4">
    <source>
        <dbReference type="Google" id="ProtNLM"/>
    </source>
</evidence>
<dbReference type="Proteomes" id="UP001596997">
    <property type="component" value="Unassembled WGS sequence"/>
</dbReference>
<comment type="caution">
    <text evidence="2">The sequence shown here is derived from an EMBL/GenBank/DDBJ whole genome shotgun (WGS) entry which is preliminary data.</text>
</comment>
<sequence>MMNITRYLTAIICLLTTHLMFSQVGIGTTTPNASAALEIESTDSGILIPRMTQAQRDAITVSAATTGLLIYQTDNTPGFYYYTGTVWSPFGGTDTDWTVVGNDMHNANTGNVGVGNTAPSAKFHVTGSTVVGSAGGLTTLYSNDFSSGTVTSVAGGANTCVGGTSVWHISATSVNASCTTCNGDRAYILYSGTCVQDQTLIEGTFTPTTTSIDISFNYSYNDYIGPDDSLTITLYNETTASVTATLESHAGADALDASHTSTQTVIAGNNYSLRFQYTGDDDLAAAVDDILVQETTTAVTGSYMFRLEDGQQQDGYVLTSDANGNATWKAVGAGGGGGGGINTYWGITGNAGTDGGTATAGGANFIGTTDNQNLDFHTNSIYRGRFSSLGEFFVGTYNTVIPGDLMNAVSNATFDWAVNGYSANDGSGVYGQVNGGNTVFAGVQGEYEGTAYNGPGVRGLTSTTSSAANSYTDMTSAINGQLGNTEDYSAAVYGQTTGNTARRVAGVVGVNSTSGEWGALGYERSNGNDHGVYGSVAYNSGGGRLSTNAINTNIGFGFEGGFLGGFAQGNQYGIIAKGSRFGIYSDGLLLTNDAYAMLNTGNDGNRTVNYTSSSTTIDITSKGVGTLVNGKANINFDKKFKNLINSNKPIIVTVTPMGETKGVYTARITKDGFSVIENLEGNSNVSFSWIAVAEKTGYADHQVPKEITRKGFNENISKIFYNESNNNLEPHALWWNGNTLEFGKTAPDQNIPNRVEAFKRPKDKKEDINIEKIK</sequence>
<evidence type="ECO:0000256" key="1">
    <source>
        <dbReference type="SAM" id="SignalP"/>
    </source>
</evidence>
<keyword evidence="1" id="KW-0732">Signal</keyword>